<dbReference type="InterPro" id="IPR009015">
    <property type="entry name" value="Fucose_isomerase_N/cen_sf"/>
</dbReference>
<dbReference type="FunFam" id="3.40.275.10:FF:000001">
    <property type="entry name" value="L-fucose isomerase"/>
    <property type="match status" value="1"/>
</dbReference>
<reference evidence="5 6" key="1">
    <citation type="submission" date="2018-06" db="EMBL/GenBank/DDBJ databases">
        <authorList>
            <consortium name="Pathogen Informatics"/>
            <person name="Doyle S."/>
        </authorList>
    </citation>
    <scope>NUCLEOTIDE SEQUENCE [LARGE SCALE GENOMIC DNA]</scope>
    <source>
        <strain evidence="5 6">NCTC10313</strain>
    </source>
</reference>
<evidence type="ECO:0000313" key="5">
    <source>
        <dbReference type="EMBL" id="STV09401.1"/>
    </source>
</evidence>
<dbReference type="Pfam" id="PF07882">
    <property type="entry name" value="Fucose_iso_N2"/>
    <property type="match status" value="1"/>
</dbReference>
<dbReference type="PANTHER" id="PTHR37840:SF1">
    <property type="entry name" value="L-FUCOSE ISOMERASE"/>
    <property type="match status" value="1"/>
</dbReference>
<dbReference type="EC" id="5.3.1.25" evidence="5"/>
<dbReference type="GO" id="GO:0005737">
    <property type="term" value="C:cytoplasm"/>
    <property type="evidence" value="ECO:0007669"/>
    <property type="project" value="InterPro"/>
</dbReference>
<dbReference type="InterPro" id="IPR038392">
    <property type="entry name" value="Fucose_isomerase_dom2_sf"/>
</dbReference>
<evidence type="ECO:0000256" key="1">
    <source>
        <dbReference type="ARBA" id="ARBA00023235"/>
    </source>
</evidence>
<proteinExistence type="predicted"/>
<evidence type="ECO:0000313" key="6">
    <source>
        <dbReference type="Proteomes" id="UP000254487"/>
    </source>
</evidence>
<dbReference type="PANTHER" id="PTHR37840">
    <property type="entry name" value="L-FUCOSE ISOMERASE"/>
    <property type="match status" value="1"/>
</dbReference>
<feature type="domain" description="L-fucose isomerase N-terminal-2" evidence="4">
    <location>
        <begin position="4"/>
        <end position="183"/>
    </location>
</feature>
<sequence>MKGKSYLSLGGVSMGIAGSIVDHNFFESWLGMKVQAVDMTELRRRIDQKIYDETELEMALAWADKHFRYGEDQNAEQYKRNETQSRAVLKESLLMAMCIRDMMQGNPKLAEKGLVEESLGYNAIAAGFQGQRHWTDQYPNGDTAEARLNSSFDWNGVREPFVVATENDSLNGVAMLMGHQLTGTAQVFATYAPTGRRMPLNGSPGSRSPGGRSTASFT</sequence>
<dbReference type="EMBL" id="UGLW01000003">
    <property type="protein sequence ID" value="STV09401.1"/>
    <property type="molecule type" value="Genomic_DNA"/>
</dbReference>
<feature type="compositionally biased region" description="Low complexity" evidence="3">
    <location>
        <begin position="202"/>
        <end position="218"/>
    </location>
</feature>
<dbReference type="STRING" id="1218098.GCA_001598715_01749"/>
<dbReference type="AlphaFoldDB" id="A0A378AJW1"/>
<dbReference type="GO" id="GO:0030145">
    <property type="term" value="F:manganese ion binding"/>
    <property type="evidence" value="ECO:0007669"/>
    <property type="project" value="InterPro"/>
</dbReference>
<dbReference type="InterPro" id="IPR005763">
    <property type="entry name" value="Fucose_isomerase"/>
</dbReference>
<dbReference type="Proteomes" id="UP000254487">
    <property type="component" value="Unassembled WGS sequence"/>
</dbReference>
<gene>
    <name evidence="5" type="primary">fucI_2</name>
    <name evidence="5" type="ORF">NCTC10313_05680</name>
</gene>
<dbReference type="Gene3D" id="3.40.275.10">
    <property type="entry name" value="L-fucose Isomerase, Chain A, domain 2"/>
    <property type="match status" value="1"/>
</dbReference>
<protein>
    <submittedName>
        <fullName evidence="5">L-fucose isomerase</fullName>
        <ecNumber evidence="5">5.3.1.25</ecNumber>
    </submittedName>
</protein>
<dbReference type="SUPFAM" id="SSF53743">
    <property type="entry name" value="FucI/AraA N-terminal and middle domains"/>
    <property type="match status" value="1"/>
</dbReference>
<keyword evidence="2" id="KW-0119">Carbohydrate metabolism</keyword>
<organism evidence="5 6">
    <name type="scientific">Klebsiella pneumoniae subsp. ozaenae</name>
    <dbReference type="NCBI Taxonomy" id="574"/>
    <lineage>
        <taxon>Bacteria</taxon>
        <taxon>Pseudomonadati</taxon>
        <taxon>Pseudomonadota</taxon>
        <taxon>Gammaproteobacteria</taxon>
        <taxon>Enterobacterales</taxon>
        <taxon>Enterobacteriaceae</taxon>
        <taxon>Klebsiella/Raoultella group</taxon>
        <taxon>Klebsiella</taxon>
        <taxon>Klebsiella pneumoniae complex</taxon>
    </lineage>
</organism>
<evidence type="ECO:0000256" key="3">
    <source>
        <dbReference type="SAM" id="MobiDB-lite"/>
    </source>
</evidence>
<dbReference type="GO" id="GO:0019571">
    <property type="term" value="P:D-arabinose catabolic process"/>
    <property type="evidence" value="ECO:0007669"/>
    <property type="project" value="TreeGrafter"/>
</dbReference>
<name>A0A378AJW1_KLEPO</name>
<evidence type="ECO:0000259" key="4">
    <source>
        <dbReference type="Pfam" id="PF07882"/>
    </source>
</evidence>
<keyword evidence="1 5" id="KW-0413">Isomerase</keyword>
<dbReference type="GO" id="GO:0042355">
    <property type="term" value="P:L-fucose catabolic process"/>
    <property type="evidence" value="ECO:0007669"/>
    <property type="project" value="TreeGrafter"/>
</dbReference>
<feature type="region of interest" description="Disordered" evidence="3">
    <location>
        <begin position="195"/>
        <end position="218"/>
    </location>
</feature>
<dbReference type="GO" id="GO:0008790">
    <property type="term" value="F:arabinose isomerase activity"/>
    <property type="evidence" value="ECO:0007669"/>
    <property type="project" value="TreeGrafter"/>
</dbReference>
<dbReference type="GO" id="GO:0008736">
    <property type="term" value="F:L-fucose isomerase activity"/>
    <property type="evidence" value="ECO:0007669"/>
    <property type="project" value="UniProtKB-EC"/>
</dbReference>
<dbReference type="InterPro" id="IPR012889">
    <property type="entry name" value="Fucose_isomerase_N2"/>
</dbReference>
<accession>A0A378AJW1</accession>
<evidence type="ECO:0000256" key="2">
    <source>
        <dbReference type="ARBA" id="ARBA00023277"/>
    </source>
</evidence>